<keyword evidence="3" id="KW-1185">Reference proteome</keyword>
<protein>
    <recommendedName>
        <fullName evidence="4">DUF2281 domain-containing protein</fullName>
    </recommendedName>
</protein>
<evidence type="ECO:0008006" key="4">
    <source>
        <dbReference type="Google" id="ProtNLM"/>
    </source>
</evidence>
<organism evidence="2 3">
    <name type="scientific">Roseofilum acuticapitatum BLCC-M154</name>
    <dbReference type="NCBI Taxonomy" id="3022444"/>
    <lineage>
        <taxon>Bacteria</taxon>
        <taxon>Bacillati</taxon>
        <taxon>Cyanobacteriota</taxon>
        <taxon>Cyanophyceae</taxon>
        <taxon>Desertifilales</taxon>
        <taxon>Desertifilaceae</taxon>
        <taxon>Roseofilum</taxon>
        <taxon>Roseofilum acuticapitatum</taxon>
    </lineage>
</organism>
<dbReference type="EMBL" id="JAQOSP010000039">
    <property type="protein sequence ID" value="MDJ1168900.1"/>
    <property type="molecule type" value="Genomic_DNA"/>
</dbReference>
<evidence type="ECO:0000313" key="2">
    <source>
        <dbReference type="EMBL" id="MDJ1168900.1"/>
    </source>
</evidence>
<dbReference type="RefSeq" id="WP_283752664.1">
    <property type="nucleotide sequence ID" value="NZ_JAQOSP010000039.1"/>
</dbReference>
<comment type="caution">
    <text evidence="2">The sequence shown here is derived from an EMBL/GenBank/DDBJ whole genome shotgun (WGS) entry which is preliminary data.</text>
</comment>
<feature type="region of interest" description="Disordered" evidence="1">
    <location>
        <begin position="51"/>
        <end position="80"/>
    </location>
</feature>
<proteinExistence type="predicted"/>
<reference evidence="2 3" key="1">
    <citation type="submission" date="2023-01" db="EMBL/GenBank/DDBJ databases">
        <title>Novel diversity within Roseofilum (Cyanobacteria; Desertifilaceae) from marine benthic mats with descriptions of four novel species.</title>
        <authorList>
            <person name="Wang Y."/>
            <person name="Berthold D.E."/>
            <person name="Hu J."/>
            <person name="Lefler F.W."/>
            <person name="Laughinghouse H.D. IV."/>
        </authorList>
    </citation>
    <scope>NUCLEOTIDE SEQUENCE [LARGE SCALE GENOMIC DNA]</scope>
    <source>
        <strain evidence="2 3">BLCC-M154</strain>
    </source>
</reference>
<dbReference type="Proteomes" id="UP001235303">
    <property type="component" value="Unassembled WGS sequence"/>
</dbReference>
<gene>
    <name evidence="2" type="ORF">PMG71_05630</name>
</gene>
<accession>A0ABT7APS1</accession>
<evidence type="ECO:0000313" key="3">
    <source>
        <dbReference type="Proteomes" id="UP001235303"/>
    </source>
</evidence>
<sequence>MTLKETLKQELDRLNEDQLQQVANFIAFVEFTAKQDSFPLWQTTTPAQRAAKWRESVAQPGTISPNLPDSALGRDSIYSE</sequence>
<name>A0ABT7APS1_9CYAN</name>
<evidence type="ECO:0000256" key="1">
    <source>
        <dbReference type="SAM" id="MobiDB-lite"/>
    </source>
</evidence>